<dbReference type="InterPro" id="IPR003838">
    <property type="entry name" value="ABC3_permease_C"/>
</dbReference>
<evidence type="ECO:0000256" key="4">
    <source>
        <dbReference type="ARBA" id="ARBA00022989"/>
    </source>
</evidence>
<sequence length="793" mass="87126">MKIIWKVLIKEIRQKPGRFVTLTAGMTAAVFLITVMTVFSSSCLHAMILQEKKENGPYEAIFHDLTPGQAASLSENPEIRQVWTLDQCPEESGQTSSSKASASGRVCCGVSFKRISLSVFKRSQEVGEAIGMDVLPEAERPVLLARTNHTVVSLYDITFNEKLLGYYGVNVAGTTAGSAWAILLLDFVIALFAAALLYYASLSGMEEKLKITGLLDGIGISEKQKLGFAFGENLLAGCLSIPVGVLLGLLALSASIRWLKDRYFPVEELQIHVNPVLLLAVLAGTILLALLSAQGLYDRVRKETVLHLISGYDEEEDVNRTAVLLGAGRHFFKAETLLAVKNVIMNHRNYSVSSVLLVIALCVFMNGIVYMEGLTSPPVVADQSLPFVSLWASAEGGDTTAIQETASSLEEIEGVETVSVVKEAEEYSVFEGMDIDGMKAYLSQIQDENILSDIANYEEYDMPLEMIMGDSMIRRAIRIIGVDDQTFQRLLGQSGDTDTAPEHGAVLQSSTCLPTEEGTFPLFIQGEQIALPILHTIPYLSDKEILFPEHLSTSASLDVPMHLDGNVILYVPMRTFDEMMAGYADPSLSLEVTLSRDKGKKGDLSEILYPDSAARRMEEDREIIQKIEEKLKGTALEELQFYSLAEEYQKSFFVGGKGARILLVTALVSTVWIASLLITLQRDAACIRRRKKEFALLQSIGMPSGRIIRMIFLEHLTFAFAGGLVGIPFSIFILSGVYNDGGAPQMHSALDVPLDLIAGQILLTACVVLIPFLYTVRELRKMDMIAVIRKEEA</sequence>
<dbReference type="PANTHER" id="PTHR30572">
    <property type="entry name" value="MEMBRANE COMPONENT OF TRANSPORTER-RELATED"/>
    <property type="match status" value="1"/>
</dbReference>
<evidence type="ECO:0000256" key="2">
    <source>
        <dbReference type="ARBA" id="ARBA00022475"/>
    </source>
</evidence>
<evidence type="ECO:0000256" key="1">
    <source>
        <dbReference type="ARBA" id="ARBA00004651"/>
    </source>
</evidence>
<organism evidence="9 10">
    <name type="scientific">Lachnoclostridium phocaeense</name>
    <dbReference type="NCBI Taxonomy" id="1871021"/>
    <lineage>
        <taxon>Bacteria</taxon>
        <taxon>Bacillati</taxon>
        <taxon>Bacillota</taxon>
        <taxon>Clostridia</taxon>
        <taxon>Lachnospirales</taxon>
        <taxon>Lachnospiraceae</taxon>
    </lineage>
</organism>
<feature type="domain" description="ABC3 transporter permease C-terminal" evidence="8">
    <location>
        <begin position="670"/>
        <end position="777"/>
    </location>
</feature>
<evidence type="ECO:0000259" key="8">
    <source>
        <dbReference type="Pfam" id="PF02687"/>
    </source>
</evidence>
<dbReference type="InterPro" id="IPR050250">
    <property type="entry name" value="Macrolide_Exporter_MacB"/>
</dbReference>
<evidence type="ECO:0000256" key="7">
    <source>
        <dbReference type="SAM" id="Phobius"/>
    </source>
</evidence>
<feature type="transmembrane region" description="Helical" evidence="7">
    <location>
        <begin position="661"/>
        <end position="680"/>
    </location>
</feature>
<gene>
    <name evidence="9" type="ORF">K8V82_07355</name>
</gene>
<feature type="transmembrane region" description="Helical" evidence="7">
    <location>
        <begin position="716"/>
        <end position="737"/>
    </location>
</feature>
<keyword evidence="3 7" id="KW-0812">Transmembrane</keyword>
<dbReference type="EMBL" id="DYVY01000116">
    <property type="protein sequence ID" value="HJF94593.1"/>
    <property type="molecule type" value="Genomic_DNA"/>
</dbReference>
<feature type="domain" description="ABC3 transporter permease C-terminal" evidence="8">
    <location>
        <begin position="187"/>
        <end position="294"/>
    </location>
</feature>
<evidence type="ECO:0000313" key="9">
    <source>
        <dbReference type="EMBL" id="HJF94593.1"/>
    </source>
</evidence>
<dbReference type="Pfam" id="PF02687">
    <property type="entry name" value="FtsX"/>
    <property type="match status" value="2"/>
</dbReference>
<accession>A0A921I1A4</accession>
<dbReference type="GO" id="GO:0022857">
    <property type="term" value="F:transmembrane transporter activity"/>
    <property type="evidence" value="ECO:0007669"/>
    <property type="project" value="TreeGrafter"/>
</dbReference>
<evidence type="ECO:0000313" key="10">
    <source>
        <dbReference type="Proteomes" id="UP000769156"/>
    </source>
</evidence>
<dbReference type="PANTHER" id="PTHR30572:SF4">
    <property type="entry name" value="ABC TRANSPORTER PERMEASE YTRF"/>
    <property type="match status" value="1"/>
</dbReference>
<feature type="transmembrane region" description="Helical" evidence="7">
    <location>
        <begin position="276"/>
        <end position="297"/>
    </location>
</feature>
<feature type="transmembrane region" description="Helical" evidence="7">
    <location>
        <begin position="234"/>
        <end position="256"/>
    </location>
</feature>
<evidence type="ECO:0000256" key="6">
    <source>
        <dbReference type="ARBA" id="ARBA00038076"/>
    </source>
</evidence>
<dbReference type="Proteomes" id="UP000769156">
    <property type="component" value="Unassembled WGS sequence"/>
</dbReference>
<comment type="subcellular location">
    <subcellularLocation>
        <location evidence="1">Cell membrane</location>
        <topology evidence="1">Multi-pass membrane protein</topology>
    </subcellularLocation>
</comment>
<evidence type="ECO:0000256" key="5">
    <source>
        <dbReference type="ARBA" id="ARBA00023136"/>
    </source>
</evidence>
<keyword evidence="5 7" id="KW-0472">Membrane</keyword>
<dbReference type="AlphaFoldDB" id="A0A921I1A4"/>
<proteinExistence type="inferred from homology"/>
<name>A0A921I1A4_9FIRM</name>
<feature type="transmembrane region" description="Helical" evidence="7">
    <location>
        <begin position="20"/>
        <end position="48"/>
    </location>
</feature>
<reference evidence="9" key="2">
    <citation type="submission" date="2021-09" db="EMBL/GenBank/DDBJ databases">
        <authorList>
            <person name="Gilroy R."/>
        </authorList>
    </citation>
    <scope>NUCLEOTIDE SEQUENCE</scope>
    <source>
        <strain evidence="9">ChiSjej5B23-16112</strain>
    </source>
</reference>
<comment type="caution">
    <text evidence="9">The sequence shown here is derived from an EMBL/GenBank/DDBJ whole genome shotgun (WGS) entry which is preliminary data.</text>
</comment>
<reference evidence="9" key="1">
    <citation type="journal article" date="2021" name="PeerJ">
        <title>Extensive microbial diversity within the chicken gut microbiome revealed by metagenomics and culture.</title>
        <authorList>
            <person name="Gilroy R."/>
            <person name="Ravi A."/>
            <person name="Getino M."/>
            <person name="Pursley I."/>
            <person name="Horton D.L."/>
            <person name="Alikhan N.F."/>
            <person name="Baker D."/>
            <person name="Gharbi K."/>
            <person name="Hall N."/>
            <person name="Watson M."/>
            <person name="Adriaenssens E.M."/>
            <person name="Foster-Nyarko E."/>
            <person name="Jarju S."/>
            <person name="Secka A."/>
            <person name="Antonio M."/>
            <person name="Oren A."/>
            <person name="Chaudhuri R.R."/>
            <person name="La Ragione R."/>
            <person name="Hildebrand F."/>
            <person name="Pallen M.J."/>
        </authorList>
    </citation>
    <scope>NUCLEOTIDE SEQUENCE</scope>
    <source>
        <strain evidence="9">ChiSjej5B23-16112</strain>
    </source>
</reference>
<protein>
    <submittedName>
        <fullName evidence="9">ABC transporter permease</fullName>
    </submittedName>
</protein>
<feature type="transmembrane region" description="Helical" evidence="7">
    <location>
        <begin position="179"/>
        <end position="200"/>
    </location>
</feature>
<keyword evidence="4 7" id="KW-1133">Transmembrane helix</keyword>
<keyword evidence="2" id="KW-1003">Cell membrane</keyword>
<feature type="transmembrane region" description="Helical" evidence="7">
    <location>
        <begin position="757"/>
        <end position="776"/>
    </location>
</feature>
<feature type="transmembrane region" description="Helical" evidence="7">
    <location>
        <begin position="350"/>
        <end position="371"/>
    </location>
</feature>
<comment type="similarity">
    <text evidence="6">Belongs to the ABC-4 integral membrane protein family.</text>
</comment>
<evidence type="ECO:0000256" key="3">
    <source>
        <dbReference type="ARBA" id="ARBA00022692"/>
    </source>
</evidence>
<dbReference type="GO" id="GO:0005886">
    <property type="term" value="C:plasma membrane"/>
    <property type="evidence" value="ECO:0007669"/>
    <property type="project" value="UniProtKB-SubCell"/>
</dbReference>